<sequence length="163" mass="17894">MESSNLQCYLKVAVEAAEAAGAVIAASFYKDKCVEHKGSVDLVTETDKQCEDLIMTKIKTAFPEHKFIGEEESSKEGTPDLTSEPTWMIDPLDGTTNFVHSFPFSCVSIGLVINKEPVVGVVLNPMLKETFTGVKGGGAFLNGARWPRHPLRADSEQYVEFSY</sequence>
<dbReference type="PANTHER" id="PTHR20854:SF4">
    <property type="entry name" value="INOSITOL-1-MONOPHOSPHATASE-RELATED"/>
    <property type="match status" value="1"/>
</dbReference>
<dbReference type="InterPro" id="IPR000760">
    <property type="entry name" value="Inositol_monophosphatase-like"/>
</dbReference>
<dbReference type="EMBL" id="LGRX02033557">
    <property type="protein sequence ID" value="KAK3240759.1"/>
    <property type="molecule type" value="Genomic_DNA"/>
</dbReference>
<evidence type="ECO:0000256" key="5">
    <source>
        <dbReference type="ARBA" id="ARBA00022842"/>
    </source>
</evidence>
<evidence type="ECO:0000313" key="8">
    <source>
        <dbReference type="Proteomes" id="UP001190700"/>
    </source>
</evidence>
<comment type="similarity">
    <text evidence="2">Belongs to the inositol monophosphatase superfamily.</text>
</comment>
<proteinExistence type="inferred from homology"/>
<dbReference type="InterPro" id="IPR020583">
    <property type="entry name" value="Inositol_monoP_metal-BS"/>
</dbReference>
<dbReference type="GO" id="GO:0046872">
    <property type="term" value="F:metal ion binding"/>
    <property type="evidence" value="ECO:0007669"/>
    <property type="project" value="UniProtKB-KW"/>
</dbReference>
<keyword evidence="5 6" id="KW-0460">Magnesium</keyword>
<feature type="binding site" evidence="6">
    <location>
        <position position="90"/>
    </location>
    <ligand>
        <name>Mg(2+)</name>
        <dbReference type="ChEBI" id="CHEBI:18420"/>
        <label>2</label>
    </ligand>
</feature>
<dbReference type="SUPFAM" id="SSF56655">
    <property type="entry name" value="Carbohydrate phosphatase"/>
    <property type="match status" value="1"/>
</dbReference>
<feature type="binding site" evidence="6">
    <location>
        <position position="70"/>
    </location>
    <ligand>
        <name>Mg(2+)</name>
        <dbReference type="ChEBI" id="CHEBI:18420"/>
        <label>1</label>
        <note>catalytic</note>
    </ligand>
</feature>
<comment type="caution">
    <text evidence="7">The sequence shown here is derived from an EMBL/GenBank/DDBJ whole genome shotgun (WGS) entry which is preliminary data.</text>
</comment>
<dbReference type="Pfam" id="PF00459">
    <property type="entry name" value="Inositol_P"/>
    <property type="match status" value="1"/>
</dbReference>
<dbReference type="PROSITE" id="PS00629">
    <property type="entry name" value="IMP_1"/>
    <property type="match status" value="1"/>
</dbReference>
<dbReference type="AlphaFoldDB" id="A0AAE0EUJ8"/>
<evidence type="ECO:0000256" key="1">
    <source>
        <dbReference type="ARBA" id="ARBA00001033"/>
    </source>
</evidence>
<feature type="binding site" evidence="6">
    <location>
        <position position="92"/>
    </location>
    <ligand>
        <name>Mg(2+)</name>
        <dbReference type="ChEBI" id="CHEBI:18420"/>
        <label>1</label>
        <note>catalytic</note>
    </ligand>
</feature>
<organism evidence="7 8">
    <name type="scientific">Cymbomonas tetramitiformis</name>
    <dbReference type="NCBI Taxonomy" id="36881"/>
    <lineage>
        <taxon>Eukaryota</taxon>
        <taxon>Viridiplantae</taxon>
        <taxon>Chlorophyta</taxon>
        <taxon>Pyramimonadophyceae</taxon>
        <taxon>Pyramimonadales</taxon>
        <taxon>Pyramimonadaceae</taxon>
        <taxon>Cymbomonas</taxon>
    </lineage>
</organism>
<dbReference type="PRINTS" id="PR00377">
    <property type="entry name" value="IMPHPHTASES"/>
</dbReference>
<keyword evidence="8" id="KW-1185">Reference proteome</keyword>
<dbReference type="Gene3D" id="3.30.540.10">
    <property type="entry name" value="Fructose-1,6-Bisphosphatase, subunit A, domain 1"/>
    <property type="match status" value="1"/>
</dbReference>
<dbReference type="GO" id="GO:0006020">
    <property type="term" value="P:inositol metabolic process"/>
    <property type="evidence" value="ECO:0007669"/>
    <property type="project" value="TreeGrafter"/>
</dbReference>
<protein>
    <submittedName>
        <fullName evidence="7">Vacuolar transporter chaperone</fullName>
    </submittedName>
</protein>
<name>A0AAE0EUJ8_9CHLO</name>
<evidence type="ECO:0000256" key="4">
    <source>
        <dbReference type="ARBA" id="ARBA00022801"/>
    </source>
</evidence>
<dbReference type="FunFam" id="3.30.540.10:FF:000004">
    <property type="entry name" value="Inositol-1-monophosphatase"/>
    <property type="match status" value="1"/>
</dbReference>
<dbReference type="GO" id="GO:0008934">
    <property type="term" value="F:inositol monophosphate 1-phosphatase activity"/>
    <property type="evidence" value="ECO:0007669"/>
    <property type="project" value="TreeGrafter"/>
</dbReference>
<keyword evidence="4" id="KW-0378">Hydrolase</keyword>
<keyword evidence="3 6" id="KW-0479">Metal-binding</keyword>
<evidence type="ECO:0000256" key="2">
    <source>
        <dbReference type="ARBA" id="ARBA00009759"/>
    </source>
</evidence>
<feature type="binding site" evidence="6">
    <location>
        <position position="93"/>
    </location>
    <ligand>
        <name>Mg(2+)</name>
        <dbReference type="ChEBI" id="CHEBI:18420"/>
        <label>2</label>
    </ligand>
</feature>
<dbReference type="GO" id="GO:0007165">
    <property type="term" value="P:signal transduction"/>
    <property type="evidence" value="ECO:0007669"/>
    <property type="project" value="TreeGrafter"/>
</dbReference>
<evidence type="ECO:0000313" key="7">
    <source>
        <dbReference type="EMBL" id="KAK3240759.1"/>
    </source>
</evidence>
<comment type="cofactor">
    <cofactor evidence="6">
        <name>Mg(2+)</name>
        <dbReference type="ChEBI" id="CHEBI:18420"/>
    </cofactor>
</comment>
<dbReference type="Proteomes" id="UP001190700">
    <property type="component" value="Unassembled WGS sequence"/>
</dbReference>
<comment type="catalytic activity">
    <reaction evidence="1">
        <text>a myo-inositol phosphate + H2O = myo-inositol + phosphate</text>
        <dbReference type="Rhea" id="RHEA:24056"/>
        <dbReference type="ChEBI" id="CHEBI:15377"/>
        <dbReference type="ChEBI" id="CHEBI:17268"/>
        <dbReference type="ChEBI" id="CHEBI:43474"/>
        <dbReference type="ChEBI" id="CHEBI:84139"/>
        <dbReference type="EC" id="3.1.3.25"/>
    </reaction>
</comment>
<dbReference type="PANTHER" id="PTHR20854">
    <property type="entry name" value="INOSITOL MONOPHOSPHATASE"/>
    <property type="match status" value="1"/>
</dbReference>
<evidence type="ECO:0000256" key="3">
    <source>
        <dbReference type="ARBA" id="ARBA00022723"/>
    </source>
</evidence>
<gene>
    <name evidence="7" type="ORF">CYMTET_49420</name>
</gene>
<evidence type="ECO:0000256" key="6">
    <source>
        <dbReference type="PIRSR" id="PIRSR600760-2"/>
    </source>
</evidence>
<reference evidence="7 8" key="1">
    <citation type="journal article" date="2015" name="Genome Biol. Evol.">
        <title>Comparative Genomics of a Bacterivorous Green Alga Reveals Evolutionary Causalities and Consequences of Phago-Mixotrophic Mode of Nutrition.</title>
        <authorList>
            <person name="Burns J.A."/>
            <person name="Paasch A."/>
            <person name="Narechania A."/>
            <person name="Kim E."/>
        </authorList>
    </citation>
    <scope>NUCLEOTIDE SEQUENCE [LARGE SCALE GENOMIC DNA]</scope>
    <source>
        <strain evidence="7 8">PLY_AMNH</strain>
    </source>
</reference>
<accession>A0AAE0EUJ8</accession>